<keyword evidence="3 7" id="KW-1133">Transmembrane helix</keyword>
<feature type="compositionally biased region" description="Basic and acidic residues" evidence="6">
    <location>
        <begin position="14"/>
        <end position="28"/>
    </location>
</feature>
<dbReference type="PANTHER" id="PTHR20855:SF3">
    <property type="entry name" value="LD03007P"/>
    <property type="match status" value="1"/>
</dbReference>
<name>A0A813EWA8_POLGL</name>
<feature type="binding site" evidence="5">
    <location>
        <position position="284"/>
    </location>
    <ligand>
        <name>Zn(2+)</name>
        <dbReference type="ChEBI" id="CHEBI:29105"/>
    </ligand>
</feature>
<keyword evidence="9" id="KW-1185">Reference proteome</keyword>
<dbReference type="GO" id="GO:0016020">
    <property type="term" value="C:membrane"/>
    <property type="evidence" value="ECO:0007669"/>
    <property type="project" value="UniProtKB-SubCell"/>
</dbReference>
<feature type="transmembrane region" description="Helical" evidence="7">
    <location>
        <begin position="413"/>
        <end position="433"/>
    </location>
</feature>
<evidence type="ECO:0000256" key="6">
    <source>
        <dbReference type="SAM" id="MobiDB-lite"/>
    </source>
</evidence>
<dbReference type="SMART" id="SM00368">
    <property type="entry name" value="LRR_RI"/>
    <property type="match status" value="3"/>
</dbReference>
<comment type="caution">
    <text evidence="8">The sequence shown here is derived from an EMBL/GenBank/DDBJ whole genome shotgun (WGS) entry which is preliminary data.</text>
</comment>
<feature type="binding site" evidence="5">
    <location>
        <position position="415"/>
    </location>
    <ligand>
        <name>Zn(2+)</name>
        <dbReference type="ChEBI" id="CHEBI:29105"/>
    </ligand>
</feature>
<evidence type="ECO:0000256" key="7">
    <source>
        <dbReference type="SAM" id="Phobius"/>
    </source>
</evidence>
<dbReference type="InterPro" id="IPR001611">
    <property type="entry name" value="Leu-rich_rpt"/>
</dbReference>
<dbReference type="InterPro" id="IPR032675">
    <property type="entry name" value="LRR_dom_sf"/>
</dbReference>
<accession>A0A813EWA8</accession>
<proteinExistence type="predicted"/>
<keyword evidence="5" id="KW-0862">Zinc</keyword>
<dbReference type="Pfam" id="PF13516">
    <property type="entry name" value="LRR_6"/>
    <property type="match status" value="1"/>
</dbReference>
<feature type="transmembrane region" description="Helical" evidence="7">
    <location>
        <begin position="303"/>
        <end position="319"/>
    </location>
</feature>
<feature type="transmembrane region" description="Helical" evidence="7">
    <location>
        <begin position="356"/>
        <end position="376"/>
    </location>
</feature>
<feature type="transmembrane region" description="Helical" evidence="7">
    <location>
        <begin position="97"/>
        <end position="114"/>
    </location>
</feature>
<feature type="region of interest" description="Disordered" evidence="6">
    <location>
        <begin position="1"/>
        <end position="32"/>
    </location>
</feature>
<dbReference type="OrthoDB" id="186812at2759"/>
<protein>
    <submittedName>
        <fullName evidence="8">Uncharacterized protein</fullName>
    </submittedName>
</protein>
<feature type="transmembrane region" description="Helical" evidence="7">
    <location>
        <begin position="388"/>
        <end position="407"/>
    </location>
</feature>
<feature type="transmembrane region" description="Helical" evidence="7">
    <location>
        <begin position="231"/>
        <end position="252"/>
    </location>
</feature>
<dbReference type="Pfam" id="PF03006">
    <property type="entry name" value="HlyIII"/>
    <property type="match status" value="1"/>
</dbReference>
<dbReference type="PANTHER" id="PTHR20855">
    <property type="entry name" value="ADIPOR/PROGESTIN RECEPTOR-RELATED"/>
    <property type="match status" value="1"/>
</dbReference>
<dbReference type="SUPFAM" id="SSF52047">
    <property type="entry name" value="RNI-like"/>
    <property type="match status" value="1"/>
</dbReference>
<dbReference type="EMBL" id="CAJNNV010017838">
    <property type="protein sequence ID" value="CAE8605438.1"/>
    <property type="molecule type" value="Genomic_DNA"/>
</dbReference>
<dbReference type="AlphaFoldDB" id="A0A813EWA8"/>
<organism evidence="8 9">
    <name type="scientific">Polarella glacialis</name>
    <name type="common">Dinoflagellate</name>
    <dbReference type="NCBI Taxonomy" id="89957"/>
    <lineage>
        <taxon>Eukaryota</taxon>
        <taxon>Sar</taxon>
        <taxon>Alveolata</taxon>
        <taxon>Dinophyceae</taxon>
        <taxon>Suessiales</taxon>
        <taxon>Suessiaceae</taxon>
        <taxon>Polarella</taxon>
    </lineage>
</organism>
<keyword evidence="4 7" id="KW-0472">Membrane</keyword>
<sequence>AAAHGMPSEIATAEPDKSSPVEAGDHGMTKQWPHQAGDDAEVYAERCRQFSMPVDPSVAIWLRFGGDALTIAGLVPYEGCLLPAFEFLARSPTLRRLPFFLFFLLSLGCVLAASESLEVLDLRGAGIDQADGVADLCAGLRVNCSLKELNLRGNFLGPEGGCRLAELLGELLLREGGLRKLDVANCSIGFDGVQRLAEVTGFKAVYTRTPSQPSEGAPLVDVAGNFETEELWNAITHLIMFLLSILGTAVLLSKVASSPAHHIWGTGIFCFGLLFCFASSTLYHSLFLYPVTHRVLQILDHTAIYVLIAASYTPFLLFYSDQASHLDLLAAEWILCFVGTVAHLCSQYADWGNSRIYIIGELVLYLSMGWALLTVWDTFSTLLPANAVWFLLAGGVLYTAGVPFFLLADYRPIYHIIWHLFVAGAAILHWFAVKEAANDAFLHHSQGPFTPNIEWFNERLHHLTDELSKLHNETQDQGLYQTLLSHALLHGDSLPNRSLLDVVRGWQAATSGLGGNSSGNSTLPVTDL</sequence>
<dbReference type="InterPro" id="IPR004254">
    <property type="entry name" value="AdipoR/HlyIII-related"/>
</dbReference>
<evidence type="ECO:0000256" key="2">
    <source>
        <dbReference type="ARBA" id="ARBA00022692"/>
    </source>
</evidence>
<feature type="binding site" evidence="5">
    <location>
        <position position="419"/>
    </location>
    <ligand>
        <name>Zn(2+)</name>
        <dbReference type="ChEBI" id="CHEBI:29105"/>
    </ligand>
</feature>
<evidence type="ECO:0000256" key="5">
    <source>
        <dbReference type="PIRSR" id="PIRSR604254-1"/>
    </source>
</evidence>
<gene>
    <name evidence="8" type="ORF">PGLA1383_LOCUS23557</name>
</gene>
<evidence type="ECO:0000256" key="3">
    <source>
        <dbReference type="ARBA" id="ARBA00022989"/>
    </source>
</evidence>
<evidence type="ECO:0000313" key="9">
    <source>
        <dbReference type="Proteomes" id="UP000654075"/>
    </source>
</evidence>
<reference evidence="8" key="1">
    <citation type="submission" date="2021-02" db="EMBL/GenBank/DDBJ databases">
        <authorList>
            <person name="Dougan E. K."/>
            <person name="Rhodes N."/>
            <person name="Thang M."/>
            <person name="Chan C."/>
        </authorList>
    </citation>
    <scope>NUCLEOTIDE SEQUENCE</scope>
</reference>
<keyword evidence="2 7" id="KW-0812">Transmembrane</keyword>
<feature type="transmembrane region" description="Helical" evidence="7">
    <location>
        <begin position="264"/>
        <end position="283"/>
    </location>
</feature>
<dbReference type="Gene3D" id="3.80.10.10">
    <property type="entry name" value="Ribonuclease Inhibitor"/>
    <property type="match status" value="1"/>
</dbReference>
<dbReference type="GO" id="GO:0046872">
    <property type="term" value="F:metal ion binding"/>
    <property type="evidence" value="ECO:0007669"/>
    <property type="project" value="UniProtKB-KW"/>
</dbReference>
<evidence type="ECO:0000256" key="1">
    <source>
        <dbReference type="ARBA" id="ARBA00004141"/>
    </source>
</evidence>
<dbReference type="Proteomes" id="UP000654075">
    <property type="component" value="Unassembled WGS sequence"/>
</dbReference>
<evidence type="ECO:0000313" key="8">
    <source>
        <dbReference type="EMBL" id="CAE8605438.1"/>
    </source>
</evidence>
<keyword evidence="5" id="KW-0479">Metal-binding</keyword>
<feature type="non-terminal residue" evidence="8">
    <location>
        <position position="1"/>
    </location>
</feature>
<evidence type="ECO:0000256" key="4">
    <source>
        <dbReference type="ARBA" id="ARBA00023136"/>
    </source>
</evidence>
<comment type="subcellular location">
    <subcellularLocation>
        <location evidence="1">Membrane</location>
        <topology evidence="1">Multi-pass membrane protein</topology>
    </subcellularLocation>
</comment>